<comment type="caution">
    <text evidence="2">The sequence shown here is derived from an EMBL/GenBank/DDBJ whole genome shotgun (WGS) entry which is preliminary data.</text>
</comment>
<dbReference type="InterPro" id="IPR002109">
    <property type="entry name" value="Glutaredoxin"/>
</dbReference>
<dbReference type="EMBL" id="DWXX01000147">
    <property type="protein sequence ID" value="HJB59608.1"/>
    <property type="molecule type" value="Genomic_DNA"/>
</dbReference>
<reference evidence="2" key="2">
    <citation type="submission" date="2021-04" db="EMBL/GenBank/DDBJ databases">
        <authorList>
            <person name="Gilroy R."/>
        </authorList>
    </citation>
    <scope>NUCLEOTIDE SEQUENCE</scope>
    <source>
        <strain evidence="2">ChiHjej9B8-13557</strain>
    </source>
</reference>
<proteinExistence type="predicted"/>
<sequence>MMKLYGAPICADCREVKQKLDEQNIPYEYIDITESTKNLRAFLAMRDSLPVYDAIRAEGRIGIPTFVWEDGSVTLDTGWLAAGSACTDC</sequence>
<dbReference type="Gene3D" id="3.40.30.10">
    <property type="entry name" value="Glutaredoxin"/>
    <property type="match status" value="1"/>
</dbReference>
<dbReference type="Proteomes" id="UP000824211">
    <property type="component" value="Unassembled WGS sequence"/>
</dbReference>
<protein>
    <submittedName>
        <fullName evidence="2">Glutaredoxin</fullName>
    </submittedName>
</protein>
<feature type="domain" description="Glutaredoxin" evidence="1">
    <location>
        <begin position="4"/>
        <end position="41"/>
    </location>
</feature>
<accession>A0A9D2S793</accession>
<dbReference type="InterPro" id="IPR036249">
    <property type="entry name" value="Thioredoxin-like_sf"/>
</dbReference>
<dbReference type="SUPFAM" id="SSF52833">
    <property type="entry name" value="Thioredoxin-like"/>
    <property type="match status" value="1"/>
</dbReference>
<organism evidence="2 3">
    <name type="scientific">Candidatus Faecalibacterium faecipullorum</name>
    <dbReference type="NCBI Taxonomy" id="2838578"/>
    <lineage>
        <taxon>Bacteria</taxon>
        <taxon>Bacillati</taxon>
        <taxon>Bacillota</taxon>
        <taxon>Clostridia</taxon>
        <taxon>Eubacteriales</taxon>
        <taxon>Oscillospiraceae</taxon>
        <taxon>Faecalibacterium</taxon>
    </lineage>
</organism>
<evidence type="ECO:0000313" key="2">
    <source>
        <dbReference type="EMBL" id="HJB59608.1"/>
    </source>
</evidence>
<reference evidence="2" key="1">
    <citation type="journal article" date="2021" name="PeerJ">
        <title>Extensive microbial diversity within the chicken gut microbiome revealed by metagenomics and culture.</title>
        <authorList>
            <person name="Gilroy R."/>
            <person name="Ravi A."/>
            <person name="Getino M."/>
            <person name="Pursley I."/>
            <person name="Horton D.L."/>
            <person name="Alikhan N.F."/>
            <person name="Baker D."/>
            <person name="Gharbi K."/>
            <person name="Hall N."/>
            <person name="Watson M."/>
            <person name="Adriaenssens E.M."/>
            <person name="Foster-Nyarko E."/>
            <person name="Jarju S."/>
            <person name="Secka A."/>
            <person name="Antonio M."/>
            <person name="Oren A."/>
            <person name="Chaudhuri R.R."/>
            <person name="La Ragione R."/>
            <person name="Hildebrand F."/>
            <person name="Pallen M.J."/>
        </authorList>
    </citation>
    <scope>NUCLEOTIDE SEQUENCE</scope>
    <source>
        <strain evidence="2">ChiHjej9B8-13557</strain>
    </source>
</reference>
<dbReference type="AlphaFoldDB" id="A0A9D2S793"/>
<dbReference type="Pfam" id="PF00462">
    <property type="entry name" value="Glutaredoxin"/>
    <property type="match status" value="1"/>
</dbReference>
<name>A0A9D2S793_9FIRM</name>
<evidence type="ECO:0000259" key="1">
    <source>
        <dbReference type="Pfam" id="PF00462"/>
    </source>
</evidence>
<evidence type="ECO:0000313" key="3">
    <source>
        <dbReference type="Proteomes" id="UP000824211"/>
    </source>
</evidence>
<gene>
    <name evidence="2" type="ORF">H9771_08175</name>
</gene>